<dbReference type="KEGG" id="mgau:MGALJ_53250"/>
<evidence type="ECO:0000313" key="2">
    <source>
        <dbReference type="Proteomes" id="UP000465785"/>
    </source>
</evidence>
<reference evidence="1 2" key="1">
    <citation type="journal article" date="2019" name="Emerg. Microbes Infect.">
        <title>Comprehensive subspecies identification of 175 nontuberculous mycobacteria species based on 7547 genomic profiles.</title>
        <authorList>
            <person name="Matsumoto Y."/>
            <person name="Kinjo T."/>
            <person name="Motooka D."/>
            <person name="Nabeya D."/>
            <person name="Jung N."/>
            <person name="Uechi K."/>
            <person name="Horii T."/>
            <person name="Iida T."/>
            <person name="Fujita J."/>
            <person name="Nakamura S."/>
        </authorList>
    </citation>
    <scope>NUCLEOTIDE SEQUENCE [LARGE SCALE GENOMIC DNA]</scope>
    <source>
        <strain evidence="1 2">JCM 6399</strain>
    </source>
</reference>
<accession>A0A9W4B7K8</accession>
<dbReference type="EMBL" id="AP022601">
    <property type="protein sequence ID" value="BBY95656.1"/>
    <property type="molecule type" value="Genomic_DNA"/>
</dbReference>
<protein>
    <submittedName>
        <fullName evidence="1">Uncharacterized protein</fullName>
    </submittedName>
</protein>
<dbReference type="Proteomes" id="UP000465785">
    <property type="component" value="Chromosome"/>
</dbReference>
<gene>
    <name evidence="1" type="ORF">MGALJ_53250</name>
</gene>
<sequence>MAGGVEAINSVFDTLGYELAARDGCRPGDVEHRSKAILGGVFAPVGEHVDVVGNVGDESETAFAQGAATFGECRRFLRKGLNISVLGQVRNRHCPANDLTCRCIEILQNLGLTGHVNARIDQSLTQSFEPVAARTSSGPRGRGLG</sequence>
<keyword evidence="2" id="KW-1185">Reference proteome</keyword>
<name>A0A9W4B7K8_9MYCO</name>
<dbReference type="AlphaFoldDB" id="A0A9W4B7K8"/>
<organism evidence="1 2">
    <name type="scientific">Mycobacterium gallinarum</name>
    <dbReference type="NCBI Taxonomy" id="39689"/>
    <lineage>
        <taxon>Bacteria</taxon>
        <taxon>Bacillati</taxon>
        <taxon>Actinomycetota</taxon>
        <taxon>Actinomycetes</taxon>
        <taxon>Mycobacteriales</taxon>
        <taxon>Mycobacteriaceae</taxon>
        <taxon>Mycobacterium</taxon>
    </lineage>
</organism>
<evidence type="ECO:0000313" key="1">
    <source>
        <dbReference type="EMBL" id="BBY95656.1"/>
    </source>
</evidence>
<proteinExistence type="predicted"/>